<dbReference type="PANTHER" id="PTHR36851">
    <property type="entry name" value="UNNAMED PRODUCT"/>
    <property type="match status" value="1"/>
</dbReference>
<accession>A0A9W9N962</accession>
<dbReference type="Proteomes" id="UP001150904">
    <property type="component" value="Unassembled WGS sequence"/>
</dbReference>
<reference evidence="3" key="2">
    <citation type="journal article" date="2023" name="IMA Fungus">
        <title>Comparative genomic study of the Penicillium genus elucidates a diverse pangenome and 15 lateral gene transfer events.</title>
        <authorList>
            <person name="Petersen C."/>
            <person name="Sorensen T."/>
            <person name="Nielsen M.R."/>
            <person name="Sondergaard T.E."/>
            <person name="Sorensen J.L."/>
            <person name="Fitzpatrick D.A."/>
            <person name="Frisvad J.C."/>
            <person name="Nielsen K.L."/>
        </authorList>
    </citation>
    <scope>NUCLEOTIDE SEQUENCE</scope>
    <source>
        <strain evidence="3">IBT 15544</strain>
    </source>
</reference>
<gene>
    <name evidence="3" type="ORF">N7498_001938</name>
</gene>
<reference evidence="3" key="1">
    <citation type="submission" date="2022-12" db="EMBL/GenBank/DDBJ databases">
        <authorList>
            <person name="Petersen C."/>
        </authorList>
    </citation>
    <scope>NUCLEOTIDE SEQUENCE</scope>
    <source>
        <strain evidence="3">IBT 15544</strain>
    </source>
</reference>
<keyword evidence="2" id="KW-0732">Signal</keyword>
<evidence type="ECO:0000256" key="2">
    <source>
        <dbReference type="SAM" id="SignalP"/>
    </source>
</evidence>
<sequence>MLVHLNMLGFTLRLGCSLFWITKKTQQTIKHRLALALKASNHQHGGNQTQLNLSKPLEEKESENSSHKLIHAIILPNFGEDVDVLRATLKVLASHPRAQSQYEVTLSLSQTVTRSPDNS</sequence>
<dbReference type="GeneID" id="83176301"/>
<feature type="region of interest" description="Disordered" evidence="1">
    <location>
        <begin position="40"/>
        <end position="63"/>
    </location>
</feature>
<feature type="chain" id="PRO_5040866218" description="Glycosyltransferase 2-like domain-containing protein" evidence="2">
    <location>
        <begin position="18"/>
        <end position="119"/>
    </location>
</feature>
<dbReference type="PANTHER" id="PTHR36851:SF1">
    <property type="entry name" value="GLYCO_TRANS_2-LIKE DOMAIN-CONTAINING PROTEIN"/>
    <property type="match status" value="1"/>
</dbReference>
<evidence type="ECO:0000313" key="3">
    <source>
        <dbReference type="EMBL" id="KAJ5215531.1"/>
    </source>
</evidence>
<proteinExistence type="predicted"/>
<comment type="caution">
    <text evidence="3">The sequence shown here is derived from an EMBL/GenBank/DDBJ whole genome shotgun (WGS) entry which is preliminary data.</text>
</comment>
<dbReference type="AlphaFoldDB" id="A0A9W9N962"/>
<protein>
    <recommendedName>
        <fullName evidence="5">Glycosyltransferase 2-like domain-containing protein</fullName>
    </recommendedName>
</protein>
<feature type="signal peptide" evidence="2">
    <location>
        <begin position="1"/>
        <end position="17"/>
    </location>
</feature>
<evidence type="ECO:0000313" key="4">
    <source>
        <dbReference type="Proteomes" id="UP001150904"/>
    </source>
</evidence>
<organism evidence="3 4">
    <name type="scientific">Penicillium cinerascens</name>
    <dbReference type="NCBI Taxonomy" id="70096"/>
    <lineage>
        <taxon>Eukaryota</taxon>
        <taxon>Fungi</taxon>
        <taxon>Dikarya</taxon>
        <taxon>Ascomycota</taxon>
        <taxon>Pezizomycotina</taxon>
        <taxon>Eurotiomycetes</taxon>
        <taxon>Eurotiomycetidae</taxon>
        <taxon>Eurotiales</taxon>
        <taxon>Aspergillaceae</taxon>
        <taxon>Penicillium</taxon>
    </lineage>
</organism>
<keyword evidence="4" id="KW-1185">Reference proteome</keyword>
<dbReference type="EMBL" id="JAPQKR010000005">
    <property type="protein sequence ID" value="KAJ5215531.1"/>
    <property type="molecule type" value="Genomic_DNA"/>
</dbReference>
<dbReference type="OrthoDB" id="5819478at2759"/>
<feature type="compositionally biased region" description="Polar residues" evidence="1">
    <location>
        <begin position="40"/>
        <end position="53"/>
    </location>
</feature>
<evidence type="ECO:0000256" key="1">
    <source>
        <dbReference type="SAM" id="MobiDB-lite"/>
    </source>
</evidence>
<evidence type="ECO:0008006" key="5">
    <source>
        <dbReference type="Google" id="ProtNLM"/>
    </source>
</evidence>
<dbReference type="RefSeq" id="XP_058311344.1">
    <property type="nucleotide sequence ID" value="XM_058449000.1"/>
</dbReference>
<name>A0A9W9N962_9EURO</name>